<feature type="compositionally biased region" description="Basic and acidic residues" evidence="1">
    <location>
        <begin position="28"/>
        <end position="45"/>
    </location>
</feature>
<feature type="region of interest" description="Disordered" evidence="1">
    <location>
        <begin position="131"/>
        <end position="173"/>
    </location>
</feature>
<proteinExistence type="predicted"/>
<sequence length="173" mass="18710">MAGHTNAAQSFWDRAAKKQEAELEKVGYKFTKEEEEERQSMRTVHENMAGSQDAPEFEADGEAAVKVPHWLDKCGAFDHSDMMYTKGQQQADNERRAKAKAAEDSAVRAFRADAAKAPAPSVVVAPRVKNKVDEGPAPVLKRRRVDAPAPAPAPAPLSGLVAYGSSDSDSDDS</sequence>
<evidence type="ECO:0000313" key="2">
    <source>
        <dbReference type="EMBL" id="CAE0703725.1"/>
    </source>
</evidence>
<organism evidence="2">
    <name type="scientific">Pelagomonas calceolata</name>
    <dbReference type="NCBI Taxonomy" id="35677"/>
    <lineage>
        <taxon>Eukaryota</taxon>
        <taxon>Sar</taxon>
        <taxon>Stramenopiles</taxon>
        <taxon>Ochrophyta</taxon>
        <taxon>Pelagophyceae</taxon>
        <taxon>Pelagomonadales</taxon>
        <taxon>Pelagomonadaceae</taxon>
        <taxon>Pelagomonas</taxon>
    </lineage>
</organism>
<dbReference type="EMBL" id="HBIW01022221">
    <property type="protein sequence ID" value="CAE0703725.1"/>
    <property type="molecule type" value="Transcribed_RNA"/>
</dbReference>
<name>A0A7S4A4U5_9STRA</name>
<dbReference type="AlphaFoldDB" id="A0A7S4A4U5"/>
<protein>
    <submittedName>
        <fullName evidence="2">Uncharacterized protein</fullName>
    </submittedName>
</protein>
<evidence type="ECO:0000256" key="1">
    <source>
        <dbReference type="SAM" id="MobiDB-lite"/>
    </source>
</evidence>
<reference evidence="2" key="1">
    <citation type="submission" date="2021-01" db="EMBL/GenBank/DDBJ databases">
        <authorList>
            <person name="Corre E."/>
            <person name="Pelletier E."/>
            <person name="Niang G."/>
            <person name="Scheremetjew M."/>
            <person name="Finn R."/>
            <person name="Kale V."/>
            <person name="Holt S."/>
            <person name="Cochrane G."/>
            <person name="Meng A."/>
            <person name="Brown T."/>
            <person name="Cohen L."/>
        </authorList>
    </citation>
    <scope>NUCLEOTIDE SEQUENCE</scope>
    <source>
        <strain evidence="2">CCMP1756</strain>
    </source>
</reference>
<gene>
    <name evidence="2" type="ORF">PCAL00307_LOCUS19172</name>
</gene>
<feature type="region of interest" description="Disordered" evidence="1">
    <location>
        <begin position="28"/>
        <end position="59"/>
    </location>
</feature>
<accession>A0A7S4A4U5</accession>